<dbReference type="Pfam" id="PF13408">
    <property type="entry name" value="Zn_ribbon_recom"/>
    <property type="match status" value="1"/>
</dbReference>
<dbReference type="EMBL" id="JBHSTP010000002">
    <property type="protein sequence ID" value="MFC6356075.1"/>
    <property type="molecule type" value="Genomic_DNA"/>
</dbReference>
<feature type="domain" description="Recombinase zinc beta ribbon" evidence="1">
    <location>
        <begin position="3"/>
        <end position="51"/>
    </location>
</feature>
<accession>A0ABW1VF24</accession>
<comment type="caution">
    <text evidence="2">The sequence shown here is derived from an EMBL/GenBank/DDBJ whole genome shotgun (WGS) entry which is preliminary data.</text>
</comment>
<protein>
    <submittedName>
        <fullName evidence="2">Zinc ribbon domain-containing protein</fullName>
    </submittedName>
</protein>
<evidence type="ECO:0000313" key="2">
    <source>
        <dbReference type="EMBL" id="MFC6356075.1"/>
    </source>
</evidence>
<dbReference type="InterPro" id="IPR025827">
    <property type="entry name" value="Zn_ribbon_recom_dom"/>
</dbReference>
<dbReference type="Proteomes" id="UP001596306">
    <property type="component" value="Unassembled WGS sequence"/>
</dbReference>
<sequence length="198" mass="21922">MYPFSGLIRCSDCGRAMVHRGGVYQCVQATTGGCNRSIRSTDIEKLVEEAVLAAFEQITLGPARRATPAADPAARVGLATRLDIDRERLARLDDDHYDGLIDKAMWVHQRARIAERIERTRREYNAALPEQAGPGIDVTTVAAEWVGRTPLWQYQAASLILEAVLVHALPDGMNGATPARRRNESVEAFHVRRAAYRA</sequence>
<proteinExistence type="predicted"/>
<gene>
    <name evidence="2" type="ORF">ACFQB0_08150</name>
</gene>
<evidence type="ECO:0000259" key="1">
    <source>
        <dbReference type="Pfam" id="PF13408"/>
    </source>
</evidence>
<organism evidence="2 3">
    <name type="scientific">Luethyella okanaganae</name>
    <dbReference type="NCBI Taxonomy" id="69372"/>
    <lineage>
        <taxon>Bacteria</taxon>
        <taxon>Bacillati</taxon>
        <taxon>Actinomycetota</taxon>
        <taxon>Actinomycetes</taxon>
        <taxon>Micrococcales</taxon>
        <taxon>Microbacteriaceae</taxon>
        <taxon>Luethyella</taxon>
    </lineage>
</organism>
<name>A0ABW1VF24_9MICO</name>
<evidence type="ECO:0000313" key="3">
    <source>
        <dbReference type="Proteomes" id="UP001596306"/>
    </source>
</evidence>
<keyword evidence="3" id="KW-1185">Reference proteome</keyword>
<reference evidence="3" key="1">
    <citation type="journal article" date="2019" name="Int. J. Syst. Evol. Microbiol.">
        <title>The Global Catalogue of Microorganisms (GCM) 10K type strain sequencing project: providing services to taxonomists for standard genome sequencing and annotation.</title>
        <authorList>
            <consortium name="The Broad Institute Genomics Platform"/>
            <consortium name="The Broad Institute Genome Sequencing Center for Infectious Disease"/>
            <person name="Wu L."/>
            <person name="Ma J."/>
        </authorList>
    </citation>
    <scope>NUCLEOTIDE SEQUENCE [LARGE SCALE GENOMIC DNA]</scope>
    <source>
        <strain evidence="3">CCUG 43304</strain>
    </source>
</reference>
<dbReference type="RefSeq" id="WP_386729988.1">
    <property type="nucleotide sequence ID" value="NZ_JBHSTP010000002.1"/>
</dbReference>